<dbReference type="AlphaFoldDB" id="A0A4Q7NVG9"/>
<evidence type="ECO:0000259" key="6">
    <source>
        <dbReference type="Pfam" id="PF21317"/>
    </source>
</evidence>
<evidence type="ECO:0000259" key="7">
    <source>
        <dbReference type="Pfam" id="PF21467"/>
    </source>
</evidence>
<dbReference type="EMBL" id="SGXD01000001">
    <property type="protein sequence ID" value="RZS91124.1"/>
    <property type="molecule type" value="Genomic_DNA"/>
</dbReference>
<dbReference type="PIRSF" id="PIRSF006336">
    <property type="entry name" value="B-gal"/>
    <property type="match status" value="1"/>
</dbReference>
<feature type="active site" description="Proton donor" evidence="4">
    <location>
        <position position="159"/>
    </location>
</feature>
<dbReference type="Pfam" id="PF21317">
    <property type="entry name" value="BetaGal_ABD_1"/>
    <property type="match status" value="1"/>
</dbReference>
<dbReference type="InterPro" id="IPR048913">
    <property type="entry name" value="BetaGal_gal-bd"/>
</dbReference>
<dbReference type="GO" id="GO:0005975">
    <property type="term" value="P:carbohydrate metabolic process"/>
    <property type="evidence" value="ECO:0007669"/>
    <property type="project" value="InterPro"/>
</dbReference>
<dbReference type="FunFam" id="3.20.20.80:FF:000115">
    <property type="entry name" value="Beta-galactosidase"/>
    <property type="match status" value="1"/>
</dbReference>
<dbReference type="Proteomes" id="UP000293638">
    <property type="component" value="Unassembled WGS sequence"/>
</dbReference>
<feature type="domain" description="Beta-galactosidase galactose-binding" evidence="7">
    <location>
        <begin position="501"/>
        <end position="557"/>
    </location>
</feature>
<dbReference type="GO" id="GO:0004565">
    <property type="term" value="F:beta-galactosidase activity"/>
    <property type="evidence" value="ECO:0007669"/>
    <property type="project" value="InterPro"/>
</dbReference>
<feature type="domain" description="Beta-galactosidase 1-like first all-beta" evidence="6">
    <location>
        <begin position="371"/>
        <end position="476"/>
    </location>
</feature>
<evidence type="ECO:0000313" key="8">
    <source>
        <dbReference type="EMBL" id="RZS91124.1"/>
    </source>
</evidence>
<dbReference type="PRINTS" id="PR00742">
    <property type="entry name" value="GLHYDRLASE35"/>
</dbReference>
<organism evidence="8 9">
    <name type="scientific">Motilibacter rhizosphaerae</name>
    <dbReference type="NCBI Taxonomy" id="598652"/>
    <lineage>
        <taxon>Bacteria</taxon>
        <taxon>Bacillati</taxon>
        <taxon>Actinomycetota</taxon>
        <taxon>Actinomycetes</taxon>
        <taxon>Motilibacterales</taxon>
        <taxon>Motilibacteraceae</taxon>
        <taxon>Motilibacter</taxon>
    </lineage>
</organism>
<comment type="caution">
    <text evidence="8">The sequence shown here is derived from an EMBL/GenBank/DDBJ whole genome shotgun (WGS) entry which is preliminary data.</text>
</comment>
<dbReference type="SUPFAM" id="SSF51445">
    <property type="entry name" value="(Trans)glycosidases"/>
    <property type="match status" value="1"/>
</dbReference>
<keyword evidence="9" id="KW-1185">Reference proteome</keyword>
<evidence type="ECO:0000256" key="4">
    <source>
        <dbReference type="PIRSR" id="PIRSR006336-1"/>
    </source>
</evidence>
<reference evidence="8 9" key="1">
    <citation type="submission" date="2019-02" db="EMBL/GenBank/DDBJ databases">
        <title>Genomic Encyclopedia of Type Strains, Phase IV (KMG-IV): sequencing the most valuable type-strain genomes for metagenomic binning, comparative biology and taxonomic classification.</title>
        <authorList>
            <person name="Goeker M."/>
        </authorList>
    </citation>
    <scope>NUCLEOTIDE SEQUENCE [LARGE SCALE GENOMIC DNA]</scope>
    <source>
        <strain evidence="8 9">DSM 45622</strain>
    </source>
</reference>
<proteinExistence type="inferred from homology"/>
<evidence type="ECO:0000256" key="3">
    <source>
        <dbReference type="ARBA" id="ARBA00023295"/>
    </source>
</evidence>
<feature type="domain" description="Glycoside hydrolase 35 catalytic" evidence="5">
    <location>
        <begin position="12"/>
        <end position="324"/>
    </location>
</feature>
<dbReference type="SUPFAM" id="SSF49785">
    <property type="entry name" value="Galactose-binding domain-like"/>
    <property type="match status" value="1"/>
</dbReference>
<keyword evidence="2" id="KW-0378">Hydrolase</keyword>
<name>A0A4Q7NVG9_9ACTN</name>
<dbReference type="Pfam" id="PF01301">
    <property type="entry name" value="Glyco_hydro_35"/>
    <property type="match status" value="1"/>
</dbReference>
<dbReference type="InterPro" id="IPR001944">
    <property type="entry name" value="Glycoside_Hdrlase_35"/>
</dbReference>
<keyword evidence="3" id="KW-0326">Glycosidase</keyword>
<evidence type="ECO:0000256" key="1">
    <source>
        <dbReference type="ARBA" id="ARBA00009809"/>
    </source>
</evidence>
<dbReference type="InterPro" id="IPR031330">
    <property type="entry name" value="Gly_Hdrlase_35_cat"/>
</dbReference>
<dbReference type="InterPro" id="IPR048912">
    <property type="entry name" value="BetaGal1-like_ABD1"/>
</dbReference>
<dbReference type="InterPro" id="IPR008979">
    <property type="entry name" value="Galactose-bd-like_sf"/>
</dbReference>
<accession>A0A4Q7NVG9</accession>
<protein>
    <submittedName>
        <fullName evidence="8">Beta-galactosidase</fullName>
    </submittedName>
</protein>
<dbReference type="PANTHER" id="PTHR23421">
    <property type="entry name" value="BETA-GALACTOSIDASE RELATED"/>
    <property type="match status" value="1"/>
</dbReference>
<evidence type="ECO:0000313" key="9">
    <source>
        <dbReference type="Proteomes" id="UP000293638"/>
    </source>
</evidence>
<dbReference type="InterPro" id="IPR026283">
    <property type="entry name" value="B-gal_1-like"/>
</dbReference>
<dbReference type="Gene3D" id="2.60.120.260">
    <property type="entry name" value="Galactose-binding domain-like"/>
    <property type="match status" value="2"/>
</dbReference>
<comment type="similarity">
    <text evidence="1">Belongs to the glycosyl hydrolase 35 family.</text>
</comment>
<gene>
    <name evidence="8" type="ORF">EV189_0357</name>
</gene>
<dbReference type="InterPro" id="IPR017853">
    <property type="entry name" value="GH"/>
</dbReference>
<evidence type="ECO:0000256" key="2">
    <source>
        <dbReference type="ARBA" id="ARBA00022801"/>
    </source>
</evidence>
<evidence type="ECO:0000259" key="5">
    <source>
        <dbReference type="Pfam" id="PF01301"/>
    </source>
</evidence>
<dbReference type="OrthoDB" id="9813184at2"/>
<dbReference type="Pfam" id="PF21467">
    <property type="entry name" value="BetaGal_gal-bd"/>
    <property type="match status" value="1"/>
</dbReference>
<sequence>MARTFEIGEQDFLLDGKPFRILSGALHYFRVHPDQWEDRIRKARLLGLNTVETYVAWNAHAPDPDVFDLSGGLDLGRFLDLVHAAGLLAIVRPGPFICAEWDGGGLPAWLFRDPATGVRGHEERYLAAVDAYLERLAPVLVPRQVEAGGPIALVQVENEYGAYGADQDYLRHLVELYQRVGLTVPYTTVDQPTDEMLAAGSLPELHKTASFGSRPAERLATLRRHQPTGPLMCAEFWNGWFDAWGEHHHTTDAQQSAADLDELLSLGASVNLYMLHGGTNFGFTNGANDKGVYRPTVTSYDYDAPLDEAGHPTAKFWAFREVLARHTVVPDEEIAPAAPAPALRVPVQRVRALSDALGELGTWRRGTRLPSFDDLGHWSGFAVYRTRLPHGAGGVLELGEVRDRALVSVDGRPVGVLARDSHERRLSLPPGEVLELLVEDQGRVNYGARIGEAKGLVGPARVDGAPLRDWEVMPLELDRAAEALSGAPGPRSALSAGPVLVGTTFDVASAPADLFLDTSGWGKGVAWVNGWPLGRYWSRGPQTTLYVPGPVVRERGNELVLLELHAARDSVSFVEGLRLGHTEA</sequence>
<feature type="active site" description="Nucleophile" evidence="4">
    <location>
        <position position="235"/>
    </location>
</feature>
<dbReference type="Gene3D" id="3.20.20.80">
    <property type="entry name" value="Glycosidases"/>
    <property type="match status" value="1"/>
</dbReference>